<dbReference type="STRING" id="246437.L9JQR9"/>
<keyword evidence="3" id="KW-1064">Adaptive immunity</keyword>
<dbReference type="Proteomes" id="UP000011518">
    <property type="component" value="Unassembled WGS sequence"/>
</dbReference>
<dbReference type="SMART" id="SM00406">
    <property type="entry name" value="IGv"/>
    <property type="match status" value="1"/>
</dbReference>
<dbReference type="SUPFAM" id="SSF48726">
    <property type="entry name" value="Immunoglobulin"/>
    <property type="match status" value="1"/>
</dbReference>
<evidence type="ECO:0000259" key="6">
    <source>
        <dbReference type="PROSITE" id="PS50835"/>
    </source>
</evidence>
<dbReference type="AlphaFoldDB" id="L9JQR9"/>
<dbReference type="PROSITE" id="PS50835">
    <property type="entry name" value="IG_LIKE"/>
    <property type="match status" value="1"/>
</dbReference>
<protein>
    <submittedName>
        <fullName evidence="7">Ig kappa chain V-III region HAH</fullName>
    </submittedName>
</protein>
<keyword evidence="2" id="KW-0391">Immunity</keyword>
<accession>L9JQR9</accession>
<dbReference type="GO" id="GO:0005576">
    <property type="term" value="C:extracellular region"/>
    <property type="evidence" value="ECO:0007669"/>
    <property type="project" value="UniProtKB-ARBA"/>
</dbReference>
<dbReference type="SMART" id="SM00409">
    <property type="entry name" value="IG"/>
    <property type="match status" value="1"/>
</dbReference>
<keyword evidence="8" id="KW-1185">Reference proteome</keyword>
<dbReference type="InterPro" id="IPR050150">
    <property type="entry name" value="IgV_Light_Chain"/>
</dbReference>
<evidence type="ECO:0000313" key="8">
    <source>
        <dbReference type="Proteomes" id="UP000011518"/>
    </source>
</evidence>
<dbReference type="InterPro" id="IPR036179">
    <property type="entry name" value="Ig-like_dom_sf"/>
</dbReference>
<dbReference type="GO" id="GO:0005524">
    <property type="term" value="F:ATP binding"/>
    <property type="evidence" value="ECO:0007669"/>
    <property type="project" value="InterPro"/>
</dbReference>
<evidence type="ECO:0000256" key="3">
    <source>
        <dbReference type="ARBA" id="ARBA00023130"/>
    </source>
</evidence>
<comment type="similarity">
    <text evidence="1">Belongs to the heat shock protein 90 family.</text>
</comment>
<dbReference type="Gene3D" id="3.40.50.11260">
    <property type="match status" value="1"/>
</dbReference>
<dbReference type="CDD" id="cd04980">
    <property type="entry name" value="IgV_L_kappa"/>
    <property type="match status" value="1"/>
</dbReference>
<dbReference type="SUPFAM" id="SSF54211">
    <property type="entry name" value="Ribosomal protein S5 domain 2-like"/>
    <property type="match status" value="1"/>
</dbReference>
<name>L9JQR9_TUPCH</name>
<dbReference type="InterPro" id="IPR020568">
    <property type="entry name" value="Ribosomal_Su5_D2-typ_SF"/>
</dbReference>
<dbReference type="InterPro" id="IPR013106">
    <property type="entry name" value="Ig_V-set"/>
</dbReference>
<keyword evidence="4" id="KW-0143">Chaperone</keyword>
<evidence type="ECO:0000256" key="2">
    <source>
        <dbReference type="ARBA" id="ARBA00022859"/>
    </source>
</evidence>
<dbReference type="GO" id="GO:0016887">
    <property type="term" value="F:ATP hydrolysis activity"/>
    <property type="evidence" value="ECO:0007669"/>
    <property type="project" value="InterPro"/>
</dbReference>
<dbReference type="GO" id="GO:0005886">
    <property type="term" value="C:plasma membrane"/>
    <property type="evidence" value="ECO:0007669"/>
    <property type="project" value="UniProtKB-ARBA"/>
</dbReference>
<dbReference type="GO" id="GO:0140662">
    <property type="term" value="F:ATP-dependent protein folding chaperone"/>
    <property type="evidence" value="ECO:0007669"/>
    <property type="project" value="InterPro"/>
</dbReference>
<feature type="domain" description="Ig-like" evidence="6">
    <location>
        <begin position="163"/>
        <end position="255"/>
    </location>
</feature>
<dbReference type="Pfam" id="PF07686">
    <property type="entry name" value="V-set"/>
    <property type="match status" value="1"/>
</dbReference>
<keyword evidence="5" id="KW-1280">Immunoglobulin</keyword>
<dbReference type="FunFam" id="2.60.40.10:FF:000350">
    <property type="entry name" value="Immunoglobulin kappa chain variable 18-36"/>
    <property type="match status" value="1"/>
</dbReference>
<dbReference type="InterPro" id="IPR001404">
    <property type="entry name" value="Hsp90_fam"/>
</dbReference>
<dbReference type="Gene3D" id="2.60.40.10">
    <property type="entry name" value="Immunoglobulins"/>
    <property type="match status" value="1"/>
</dbReference>
<dbReference type="GO" id="GO:0002250">
    <property type="term" value="P:adaptive immune response"/>
    <property type="evidence" value="ECO:0007669"/>
    <property type="project" value="UniProtKB-KW"/>
</dbReference>
<dbReference type="InterPro" id="IPR007110">
    <property type="entry name" value="Ig-like_dom"/>
</dbReference>
<dbReference type="InParanoid" id="L9JQR9"/>
<dbReference type="Pfam" id="PF00183">
    <property type="entry name" value="HSP90"/>
    <property type="match status" value="1"/>
</dbReference>
<dbReference type="PANTHER" id="PTHR23267">
    <property type="entry name" value="IMMUNOGLOBULIN LIGHT CHAIN"/>
    <property type="match status" value="1"/>
</dbReference>
<dbReference type="EMBL" id="KB320971">
    <property type="protein sequence ID" value="ELW51487.1"/>
    <property type="molecule type" value="Genomic_DNA"/>
</dbReference>
<evidence type="ECO:0000256" key="5">
    <source>
        <dbReference type="ARBA" id="ARBA00043265"/>
    </source>
</evidence>
<evidence type="ECO:0000313" key="7">
    <source>
        <dbReference type="EMBL" id="ELW51487.1"/>
    </source>
</evidence>
<dbReference type="GO" id="GO:0051082">
    <property type="term" value="F:unfolded protein binding"/>
    <property type="evidence" value="ECO:0007669"/>
    <property type="project" value="InterPro"/>
</dbReference>
<proteinExistence type="inferred from homology"/>
<reference evidence="8" key="2">
    <citation type="journal article" date="2013" name="Nat. Commun.">
        <title>Genome of the Chinese tree shrew.</title>
        <authorList>
            <person name="Fan Y."/>
            <person name="Huang Z.Y."/>
            <person name="Cao C.C."/>
            <person name="Chen C.S."/>
            <person name="Chen Y.X."/>
            <person name="Fan D.D."/>
            <person name="He J."/>
            <person name="Hou H.L."/>
            <person name="Hu L."/>
            <person name="Hu X.T."/>
            <person name="Jiang X.T."/>
            <person name="Lai R."/>
            <person name="Lang Y.S."/>
            <person name="Liang B."/>
            <person name="Liao S.G."/>
            <person name="Mu D."/>
            <person name="Ma Y.Y."/>
            <person name="Niu Y.Y."/>
            <person name="Sun X.Q."/>
            <person name="Xia J.Q."/>
            <person name="Xiao J."/>
            <person name="Xiong Z.Q."/>
            <person name="Xu L."/>
            <person name="Yang L."/>
            <person name="Zhang Y."/>
            <person name="Zhao W."/>
            <person name="Zhao X.D."/>
            <person name="Zheng Y.T."/>
            <person name="Zhou J.M."/>
            <person name="Zhu Y.B."/>
            <person name="Zhang G.J."/>
            <person name="Wang J."/>
            <person name="Yao Y.G."/>
        </authorList>
    </citation>
    <scope>NUCLEOTIDE SEQUENCE [LARGE SCALE GENOMIC DNA]</scope>
</reference>
<evidence type="ECO:0000256" key="4">
    <source>
        <dbReference type="ARBA" id="ARBA00023186"/>
    </source>
</evidence>
<organism evidence="7 8">
    <name type="scientific">Tupaia chinensis</name>
    <name type="common">Chinese tree shrew</name>
    <name type="synonym">Tupaia belangeri chinensis</name>
    <dbReference type="NCBI Taxonomy" id="246437"/>
    <lineage>
        <taxon>Eukaryota</taxon>
        <taxon>Metazoa</taxon>
        <taxon>Chordata</taxon>
        <taxon>Craniata</taxon>
        <taxon>Vertebrata</taxon>
        <taxon>Euteleostomi</taxon>
        <taxon>Mammalia</taxon>
        <taxon>Eutheria</taxon>
        <taxon>Euarchontoglires</taxon>
        <taxon>Scandentia</taxon>
        <taxon>Tupaiidae</taxon>
        <taxon>Tupaia</taxon>
    </lineage>
</organism>
<sequence length="255" mass="28102">MKENQKPIYYITSGTKDQVANSALIEHHQKHGLEVIYLIKAINEYYVQQLKAFDGKTLVSVTKEDLELPEEEERKKQEKCCSSIGVGAEASGSTMPLVSCKYDYSHLSARVTVTAYLPLQWLPCSGLVSLLLMLASYRRGPASEELLFFLWGLRAVTGTMGEAVLTQTPASLSLSPGERASLTCRASQGISNYVAWYQQKPGQAPRLLIYGASTRASGMPDRFSGSGSGTDFTLTISSLEPEDLALYYCYQYYSG</sequence>
<dbReference type="GO" id="GO:0019814">
    <property type="term" value="C:immunoglobulin complex"/>
    <property type="evidence" value="ECO:0007669"/>
    <property type="project" value="UniProtKB-KW"/>
</dbReference>
<dbReference type="InterPro" id="IPR003599">
    <property type="entry name" value="Ig_sub"/>
</dbReference>
<dbReference type="InterPro" id="IPR013783">
    <property type="entry name" value="Ig-like_fold"/>
</dbReference>
<evidence type="ECO:0000256" key="1">
    <source>
        <dbReference type="ARBA" id="ARBA00008239"/>
    </source>
</evidence>
<reference evidence="8" key="1">
    <citation type="submission" date="2012-07" db="EMBL/GenBank/DDBJ databases">
        <title>Genome of the Chinese tree shrew, a rising model animal genetically related to primates.</title>
        <authorList>
            <person name="Zhang G."/>
            <person name="Fan Y."/>
            <person name="Yao Y."/>
            <person name="Huang Z."/>
        </authorList>
    </citation>
    <scope>NUCLEOTIDE SEQUENCE [LARGE SCALE GENOMIC DNA]</scope>
</reference>
<gene>
    <name evidence="7" type="ORF">TREES_T100021693</name>
</gene>